<proteinExistence type="predicted"/>
<reference evidence="1 2" key="1">
    <citation type="submission" date="2018-05" db="EMBL/GenBank/DDBJ databases">
        <title>Genomic Encyclopedia of Type Strains, Phase IV (KMG-V): Genome sequencing to study the core and pangenomes of soil and plant-associated prokaryotes.</title>
        <authorList>
            <person name="Whitman W."/>
        </authorList>
    </citation>
    <scope>NUCLEOTIDE SEQUENCE [LARGE SCALE GENOMIC DNA]</scope>
    <source>
        <strain evidence="1 2">SLV-132</strain>
    </source>
</reference>
<dbReference type="EMBL" id="QGGT01000002">
    <property type="protein sequence ID" value="PWK34848.1"/>
    <property type="molecule type" value="Genomic_DNA"/>
</dbReference>
<protein>
    <submittedName>
        <fullName evidence="1">Uncharacterized protein</fullName>
    </submittedName>
</protein>
<sequence>MQFLHVPLFMLVAHGRVRVGKMDGLLHGTNMSCAMSHPRATVSGWQ</sequence>
<keyword evidence="2" id="KW-1185">Reference proteome</keyword>
<name>A0A316EUL4_9BURK</name>
<evidence type="ECO:0000313" key="2">
    <source>
        <dbReference type="Proteomes" id="UP000245754"/>
    </source>
</evidence>
<organism evidence="1 2">
    <name type="scientific">Cupriavidus plantarum</name>
    <dbReference type="NCBI Taxonomy" id="942865"/>
    <lineage>
        <taxon>Bacteria</taxon>
        <taxon>Pseudomonadati</taxon>
        <taxon>Pseudomonadota</taxon>
        <taxon>Betaproteobacteria</taxon>
        <taxon>Burkholderiales</taxon>
        <taxon>Burkholderiaceae</taxon>
        <taxon>Cupriavidus</taxon>
    </lineage>
</organism>
<comment type="caution">
    <text evidence="1">The sequence shown here is derived from an EMBL/GenBank/DDBJ whole genome shotgun (WGS) entry which is preliminary data.</text>
</comment>
<evidence type="ECO:0000313" key="1">
    <source>
        <dbReference type="EMBL" id="PWK34848.1"/>
    </source>
</evidence>
<gene>
    <name evidence="1" type="ORF">C7419_102121</name>
</gene>
<accession>A0A316EUL4</accession>
<dbReference type="AlphaFoldDB" id="A0A316EUL4"/>
<dbReference type="Proteomes" id="UP000245754">
    <property type="component" value="Unassembled WGS sequence"/>
</dbReference>